<dbReference type="AlphaFoldDB" id="U6RL49"/>
<dbReference type="PATRIC" id="fig|1121098.3.peg.990"/>
<keyword evidence="2" id="KW-1133">Transmembrane helix</keyword>
<dbReference type="SUPFAM" id="SSF110997">
    <property type="entry name" value="Sporulation related repeat"/>
    <property type="match status" value="1"/>
</dbReference>
<reference evidence="4 5" key="1">
    <citation type="submission" date="2013-04" db="EMBL/GenBank/DDBJ databases">
        <title>The Genome Sequence of Bacteroides massiliensis DSM 17679.</title>
        <authorList>
            <consortium name="The Broad Institute Genomics Platform"/>
            <person name="Earl A."/>
            <person name="Ward D."/>
            <person name="Feldgarden M."/>
            <person name="Gevers D."/>
            <person name="Martens E."/>
            <person name="Fenner L."/>
            <person name="Roux V."/>
            <person name="Mallet M.N."/>
            <person name="Raoult D."/>
            <person name="Walker B."/>
            <person name="Young S."/>
            <person name="Zeng Q."/>
            <person name="Gargeya S."/>
            <person name="Fitzgerald M."/>
            <person name="Haas B."/>
            <person name="Abouelleil A."/>
            <person name="Allen A.W."/>
            <person name="Alvarado L."/>
            <person name="Arachchi H.M."/>
            <person name="Berlin A.M."/>
            <person name="Chapman S.B."/>
            <person name="Gainer-Dewar J."/>
            <person name="Goldberg J."/>
            <person name="Griggs A."/>
            <person name="Gujja S."/>
            <person name="Hansen M."/>
            <person name="Howarth C."/>
            <person name="Imamovic A."/>
            <person name="Ireland A."/>
            <person name="Larimer J."/>
            <person name="McCowan C."/>
            <person name="Murphy C."/>
            <person name="Pearson M."/>
            <person name="Poon T.W."/>
            <person name="Priest M."/>
            <person name="Roberts A."/>
            <person name="Saif S."/>
            <person name="Shea T."/>
            <person name="Sisk P."/>
            <person name="Sykes S."/>
            <person name="Wortman J."/>
            <person name="Nusbaum C."/>
            <person name="Birren B."/>
        </authorList>
    </citation>
    <scope>NUCLEOTIDE SEQUENCE [LARGE SCALE GENOMIC DNA]</scope>
    <source>
        <strain evidence="5">B84634 / Timone 84634 / DSM 17679 / JCM 13223</strain>
    </source>
</reference>
<dbReference type="InterPro" id="IPR007730">
    <property type="entry name" value="SPOR-like_dom"/>
</dbReference>
<dbReference type="Proteomes" id="UP000017831">
    <property type="component" value="Unassembled WGS sequence"/>
</dbReference>
<keyword evidence="2" id="KW-0472">Membrane</keyword>
<dbReference type="PROSITE" id="PS51724">
    <property type="entry name" value="SPOR"/>
    <property type="match status" value="1"/>
</dbReference>
<sequence length="384" mass="42608">MIELARHIEILLLENDCVIVPELGGFIAHYQPAYYAESDNIYFPPMRTIGFNPQLTMNDGLLVQSYMQVHHTDFPDATRMIEQEVEELKDTLYKDGHVQLYGIGDLHYTIHNSYEFRPNEEGILSPYLYGFSSLSISPLSENNSTIASTKDMVLKPQKEKAAIRFNRRWLGNAVAIAVAVILFFFLSVPVENTYVDKGNYASLGTDGLFEAIRSQSLATTLVVPQQQKTVQAKKTSGNTRQQAGHKSLKPVAVKVEKVGSPKTETSKQETGKETPKAEKTVARKTTPATATASSASVPAQNKAEATTAKPKYFIIVSSLATAADAQQTLNEYKQKGFKEASIIEGSGRYRLALYGFADKNAAYKKMNELKKDEAFKNAWLLSSK</sequence>
<organism evidence="4 5">
    <name type="scientific">Phocaeicola massiliensis B84634 = Timone 84634 = DSM 17679 = JCM 13223</name>
    <dbReference type="NCBI Taxonomy" id="1121098"/>
    <lineage>
        <taxon>Bacteria</taxon>
        <taxon>Pseudomonadati</taxon>
        <taxon>Bacteroidota</taxon>
        <taxon>Bacteroidia</taxon>
        <taxon>Bacteroidales</taxon>
        <taxon>Bacteroidaceae</taxon>
        <taxon>Phocaeicola</taxon>
    </lineage>
</organism>
<dbReference type="Pfam" id="PF18175">
    <property type="entry name" value="HU-CCDC81_bac_2"/>
    <property type="match status" value="1"/>
</dbReference>
<dbReference type="InterPro" id="IPR041268">
    <property type="entry name" value="HU-CCDC81_bac_2"/>
</dbReference>
<feature type="transmembrane region" description="Helical" evidence="2">
    <location>
        <begin position="169"/>
        <end position="188"/>
    </location>
</feature>
<evidence type="ECO:0000259" key="3">
    <source>
        <dbReference type="PROSITE" id="PS51724"/>
    </source>
</evidence>
<dbReference type="STRING" id="1121098.HMPREF1534_00977"/>
<dbReference type="Pfam" id="PF05036">
    <property type="entry name" value="SPOR"/>
    <property type="match status" value="1"/>
</dbReference>
<comment type="caution">
    <text evidence="4">The sequence shown here is derived from an EMBL/GenBank/DDBJ whole genome shotgun (WGS) entry which is preliminary data.</text>
</comment>
<feature type="region of interest" description="Disordered" evidence="1">
    <location>
        <begin position="228"/>
        <end position="247"/>
    </location>
</feature>
<feature type="compositionally biased region" description="Basic and acidic residues" evidence="1">
    <location>
        <begin position="255"/>
        <end position="281"/>
    </location>
</feature>
<dbReference type="Pfam" id="PF18174">
    <property type="entry name" value="HU-CCDC81_bac_1"/>
    <property type="match status" value="1"/>
</dbReference>
<feature type="region of interest" description="Disordered" evidence="1">
    <location>
        <begin position="255"/>
        <end position="302"/>
    </location>
</feature>
<dbReference type="eggNOG" id="COG3147">
    <property type="taxonomic scope" value="Bacteria"/>
</dbReference>
<keyword evidence="2" id="KW-0812">Transmembrane</keyword>
<evidence type="ECO:0000313" key="4">
    <source>
        <dbReference type="EMBL" id="EOA56787.1"/>
    </source>
</evidence>
<name>U6RL49_9BACT</name>
<dbReference type="EMBL" id="AQHY01000010">
    <property type="protein sequence ID" value="EOA56787.1"/>
    <property type="molecule type" value="Genomic_DNA"/>
</dbReference>
<protein>
    <recommendedName>
        <fullName evidence="3">SPOR domain-containing protein</fullName>
    </recommendedName>
</protein>
<dbReference type="GO" id="GO:0042834">
    <property type="term" value="F:peptidoglycan binding"/>
    <property type="evidence" value="ECO:0007669"/>
    <property type="project" value="InterPro"/>
</dbReference>
<evidence type="ECO:0000256" key="1">
    <source>
        <dbReference type="SAM" id="MobiDB-lite"/>
    </source>
</evidence>
<dbReference type="GeneID" id="60062986"/>
<keyword evidence="5" id="KW-1185">Reference proteome</keyword>
<feature type="compositionally biased region" description="Polar residues" evidence="1">
    <location>
        <begin position="228"/>
        <end position="244"/>
    </location>
</feature>
<evidence type="ECO:0000256" key="2">
    <source>
        <dbReference type="SAM" id="Phobius"/>
    </source>
</evidence>
<feature type="domain" description="SPOR" evidence="3">
    <location>
        <begin position="306"/>
        <end position="382"/>
    </location>
</feature>
<dbReference type="Gene3D" id="3.30.70.1070">
    <property type="entry name" value="Sporulation related repeat"/>
    <property type="match status" value="1"/>
</dbReference>
<dbReference type="InterPro" id="IPR040495">
    <property type="entry name" value="HU-CCDC81_bac_1"/>
</dbReference>
<accession>U6RL49</accession>
<dbReference type="OrthoDB" id="653949at2"/>
<proteinExistence type="predicted"/>
<feature type="compositionally biased region" description="Low complexity" evidence="1">
    <location>
        <begin position="283"/>
        <end position="299"/>
    </location>
</feature>
<evidence type="ECO:0000313" key="5">
    <source>
        <dbReference type="Proteomes" id="UP000017831"/>
    </source>
</evidence>
<dbReference type="RefSeq" id="WP_005937827.1">
    <property type="nucleotide sequence ID" value="NZ_KB890397.1"/>
</dbReference>
<dbReference type="HOGENOM" id="CLU_061747_1_0_10"/>
<gene>
    <name evidence="4" type="ORF">HMPREF1534_00977</name>
</gene>
<dbReference type="InterPro" id="IPR036680">
    <property type="entry name" value="SPOR-like_sf"/>
</dbReference>